<evidence type="ECO:0008006" key="3">
    <source>
        <dbReference type="Google" id="ProtNLM"/>
    </source>
</evidence>
<reference evidence="1 2" key="1">
    <citation type="submission" date="2018-06" db="EMBL/GenBank/DDBJ databases">
        <title>Comparative genomics reveals the genomic features of Rhizophagus irregularis, R. cerebriforme, R. diaphanum and Gigaspora rosea, and their symbiotic lifestyle signature.</title>
        <authorList>
            <person name="Morin E."/>
            <person name="San Clemente H."/>
            <person name="Chen E.C.H."/>
            <person name="De La Providencia I."/>
            <person name="Hainaut M."/>
            <person name="Kuo A."/>
            <person name="Kohler A."/>
            <person name="Murat C."/>
            <person name="Tang N."/>
            <person name="Roy S."/>
            <person name="Loubradou J."/>
            <person name="Henrissat B."/>
            <person name="Grigoriev I.V."/>
            <person name="Corradi N."/>
            <person name="Roux C."/>
            <person name="Martin F.M."/>
        </authorList>
    </citation>
    <scope>NUCLEOTIDE SEQUENCE [LARGE SCALE GENOMIC DNA]</scope>
    <source>
        <strain evidence="1 2">DAOM 227022</strain>
    </source>
</reference>
<protein>
    <recommendedName>
        <fullName evidence="3">F-box domain-containing protein</fullName>
    </recommendedName>
</protein>
<gene>
    <name evidence="1" type="ORF">C1645_837731</name>
</gene>
<keyword evidence="2" id="KW-1185">Reference proteome</keyword>
<organism evidence="1 2">
    <name type="scientific">Glomus cerebriforme</name>
    <dbReference type="NCBI Taxonomy" id="658196"/>
    <lineage>
        <taxon>Eukaryota</taxon>
        <taxon>Fungi</taxon>
        <taxon>Fungi incertae sedis</taxon>
        <taxon>Mucoromycota</taxon>
        <taxon>Glomeromycotina</taxon>
        <taxon>Glomeromycetes</taxon>
        <taxon>Glomerales</taxon>
        <taxon>Glomeraceae</taxon>
        <taxon>Glomus</taxon>
    </lineage>
</organism>
<evidence type="ECO:0000313" key="1">
    <source>
        <dbReference type="EMBL" id="RIA80995.1"/>
    </source>
</evidence>
<dbReference type="EMBL" id="QKYT01000866">
    <property type="protein sequence ID" value="RIA80995.1"/>
    <property type="molecule type" value="Genomic_DNA"/>
</dbReference>
<comment type="caution">
    <text evidence="1">The sequence shown here is derived from an EMBL/GenBank/DDBJ whole genome shotgun (WGS) entry which is preliminary data.</text>
</comment>
<sequence>MAYSKIFSGDLSELLLEIIQYFQNDYETLYSCILVNRLWCCLIIPLLWEDLFTIHKYSFQNYQFIGIYLNNLSDEDKTKLNEYKIMNNINKDLFPKKSNTLFNYLSFIKCLNLQIFTVCIEKYFRKIMNLSFSHSIILTKSVYELLFKMFIENGANLHTFEAILPDGYYKDIIKYFNSIFNQYPNFICNIRMLKLIFIKLQIKQHFILF</sequence>
<dbReference type="OrthoDB" id="2305901at2759"/>
<accession>A0A397S9K1</accession>
<proteinExistence type="predicted"/>
<name>A0A397S9K1_9GLOM</name>
<dbReference type="Proteomes" id="UP000265703">
    <property type="component" value="Unassembled WGS sequence"/>
</dbReference>
<evidence type="ECO:0000313" key="2">
    <source>
        <dbReference type="Proteomes" id="UP000265703"/>
    </source>
</evidence>
<dbReference type="AlphaFoldDB" id="A0A397S9K1"/>